<dbReference type="AlphaFoldDB" id="A0A7W9UMQ8"/>
<protein>
    <submittedName>
        <fullName evidence="2">Uncharacterized protein</fullName>
    </submittedName>
</protein>
<dbReference type="RefSeq" id="WP_040747588.1">
    <property type="nucleotide sequence ID" value="NZ_JACHIT010000002.1"/>
</dbReference>
<organism evidence="2 3">
    <name type="scientific">Nocardia transvalensis</name>
    <dbReference type="NCBI Taxonomy" id="37333"/>
    <lineage>
        <taxon>Bacteria</taxon>
        <taxon>Bacillati</taxon>
        <taxon>Actinomycetota</taxon>
        <taxon>Actinomycetes</taxon>
        <taxon>Mycobacteriales</taxon>
        <taxon>Nocardiaceae</taxon>
        <taxon>Nocardia</taxon>
    </lineage>
</organism>
<feature type="signal peptide" evidence="1">
    <location>
        <begin position="1"/>
        <end position="25"/>
    </location>
</feature>
<keyword evidence="3" id="KW-1185">Reference proteome</keyword>
<feature type="chain" id="PRO_5031155469" evidence="1">
    <location>
        <begin position="26"/>
        <end position="121"/>
    </location>
</feature>
<dbReference type="Proteomes" id="UP000540412">
    <property type="component" value="Unassembled WGS sequence"/>
</dbReference>
<keyword evidence="1" id="KW-0732">Signal</keyword>
<evidence type="ECO:0000313" key="3">
    <source>
        <dbReference type="Proteomes" id="UP000540412"/>
    </source>
</evidence>
<name>A0A7W9UMQ8_9NOCA</name>
<evidence type="ECO:0000256" key="1">
    <source>
        <dbReference type="SAM" id="SignalP"/>
    </source>
</evidence>
<gene>
    <name evidence="2" type="ORF">BJY24_006942</name>
</gene>
<proteinExistence type="predicted"/>
<reference evidence="2 3" key="1">
    <citation type="submission" date="2020-08" db="EMBL/GenBank/DDBJ databases">
        <title>Sequencing the genomes of 1000 actinobacteria strains.</title>
        <authorList>
            <person name="Klenk H.-P."/>
        </authorList>
    </citation>
    <scope>NUCLEOTIDE SEQUENCE [LARGE SCALE GENOMIC DNA]</scope>
    <source>
        <strain evidence="2 3">DSM 43582</strain>
    </source>
</reference>
<accession>A0A7W9UMQ8</accession>
<comment type="caution">
    <text evidence="2">The sequence shown here is derived from an EMBL/GenBank/DDBJ whole genome shotgun (WGS) entry which is preliminary data.</text>
</comment>
<sequence length="121" mass="12736">MMKRTVTAALAAVAASLFAFGQSGAQDQAANQFVIFENTVPIVTVPEPADNTCNANVITIDAPRTVYLANTTPLYATVYARAGDKPECTGTVLYRFAPGQVSGTANVLQGAVLDVKFSQYS</sequence>
<dbReference type="EMBL" id="JACHIT010000002">
    <property type="protein sequence ID" value="MBB5918030.1"/>
    <property type="molecule type" value="Genomic_DNA"/>
</dbReference>
<evidence type="ECO:0000313" key="2">
    <source>
        <dbReference type="EMBL" id="MBB5918030.1"/>
    </source>
</evidence>